<evidence type="ECO:0000256" key="3">
    <source>
        <dbReference type="ARBA" id="ARBA00013368"/>
    </source>
</evidence>
<dbReference type="AlphaFoldDB" id="A0A3N6P6H5"/>
<keyword evidence="6" id="KW-1185">Reference proteome</keyword>
<dbReference type="SUPFAM" id="SSF52540">
    <property type="entry name" value="P-loop containing nucleoside triphosphate hydrolases"/>
    <property type="match status" value="1"/>
</dbReference>
<dbReference type="EMBL" id="RCBY01000123">
    <property type="protein sequence ID" value="RQH35604.1"/>
    <property type="molecule type" value="Genomic_DNA"/>
</dbReference>
<evidence type="ECO:0000313" key="6">
    <source>
        <dbReference type="Proteomes" id="UP000269154"/>
    </source>
</evidence>
<dbReference type="InterPro" id="IPR027417">
    <property type="entry name" value="P-loop_NTPase"/>
</dbReference>
<comment type="subunit">
    <text evidence="2">Heterodimer of SbcC and SbcD.</text>
</comment>
<evidence type="ECO:0000313" key="5">
    <source>
        <dbReference type="EMBL" id="RQH35604.1"/>
    </source>
</evidence>
<keyword evidence="4" id="KW-0175">Coiled coil</keyword>
<evidence type="ECO:0000256" key="4">
    <source>
        <dbReference type="SAM" id="Coils"/>
    </source>
</evidence>
<comment type="similarity">
    <text evidence="1">Belongs to the SMC family. SbcC subfamily.</text>
</comment>
<feature type="coiled-coil region" evidence="4">
    <location>
        <begin position="90"/>
        <end position="174"/>
    </location>
</feature>
<dbReference type="Gene3D" id="3.40.50.300">
    <property type="entry name" value="P-loop containing nucleotide triphosphate hydrolases"/>
    <property type="match status" value="1"/>
</dbReference>
<proteinExistence type="inferred from homology"/>
<dbReference type="PANTHER" id="PTHR32114:SF2">
    <property type="entry name" value="ABC TRANSPORTER ABCH.3"/>
    <property type="match status" value="1"/>
</dbReference>
<dbReference type="Proteomes" id="UP000269154">
    <property type="component" value="Unassembled WGS sequence"/>
</dbReference>
<reference evidence="5 6" key="1">
    <citation type="journal article" date="2018" name="ACS Chem. Biol.">
        <title>Ketoreductase domain dysfunction expands chemodiversity: malyngamide biosynthesis in the cyanobacterium Okeania hirsuta.</title>
        <authorList>
            <person name="Moss N.A."/>
            <person name="Leao T."/>
            <person name="Rankin M."/>
            <person name="McCullough T.M."/>
            <person name="Qu P."/>
            <person name="Korobeynikov A."/>
            <person name="Smith J.L."/>
            <person name="Gerwick L."/>
            <person name="Gerwick W.H."/>
        </authorList>
    </citation>
    <scope>NUCLEOTIDE SEQUENCE [LARGE SCALE GENOMIC DNA]</scope>
    <source>
        <strain evidence="5 6">PAB10Feb10-1</strain>
    </source>
</reference>
<gene>
    <name evidence="5" type="ORF">D5R40_19725</name>
</gene>
<sequence>MIEFVIEVADDMQSTAITTARRSGSVKLLRELLEDKTCVCGRCIDEDSRQFIIKEIESLESCVSSTQEVIRQDEIRNRLETISDYKIPNFEDLLLERDCLQDELETIKLDAYRLKRETKGINQEEAQAIWQTVGEAEQITRQKKEQIERLNKEIEDLKKDEEKQRREIEKLATQDKQTETLAKQLTLARSLYEATDELIQWRTEERKQTIEDKTSKIHRQVTNKPEEYQGIKIQPDYTLGVKNAVGQIIDPETLSAGEKEALAFTFITGLNLASGTAAPLIMDTPFGHLDTKHQKNLIKSLPEIPSQVIVLATDRDFPSHLLNIVEPHIAGTLNIRRLGATKDASVVEEEK</sequence>
<evidence type="ECO:0000256" key="2">
    <source>
        <dbReference type="ARBA" id="ARBA00011322"/>
    </source>
</evidence>
<organism evidence="5 6">
    <name type="scientific">Okeania hirsuta</name>
    <dbReference type="NCBI Taxonomy" id="1458930"/>
    <lineage>
        <taxon>Bacteria</taxon>
        <taxon>Bacillati</taxon>
        <taxon>Cyanobacteriota</taxon>
        <taxon>Cyanophyceae</taxon>
        <taxon>Oscillatoriophycideae</taxon>
        <taxon>Oscillatoriales</taxon>
        <taxon>Microcoleaceae</taxon>
        <taxon>Okeania</taxon>
    </lineage>
</organism>
<dbReference type="PANTHER" id="PTHR32114">
    <property type="entry name" value="ABC TRANSPORTER ABCH.3"/>
    <property type="match status" value="1"/>
</dbReference>
<name>A0A3N6P6H5_9CYAN</name>
<comment type="caution">
    <text evidence="5">The sequence shown here is derived from an EMBL/GenBank/DDBJ whole genome shotgun (WGS) entry which is preliminary data.</text>
</comment>
<evidence type="ECO:0000256" key="1">
    <source>
        <dbReference type="ARBA" id="ARBA00006930"/>
    </source>
</evidence>
<protein>
    <recommendedName>
        <fullName evidence="3">Nuclease SbcCD subunit C</fullName>
    </recommendedName>
</protein>
<accession>A0A3N6P6H5</accession>